<evidence type="ECO:0000256" key="5">
    <source>
        <dbReference type="ARBA" id="ARBA00022801"/>
    </source>
</evidence>
<dbReference type="KEGG" id="gfs:119638538"/>
<dbReference type="GO" id="GO:0052689">
    <property type="term" value="F:carboxylic ester hydrolase activity"/>
    <property type="evidence" value="ECO:0007669"/>
    <property type="project" value="UniProtKB-KW"/>
</dbReference>
<comment type="similarity">
    <text evidence="2 8">Belongs to the type-B carboxylesterase/lipase family.</text>
</comment>
<feature type="domain" description="Carboxylesterase type B" evidence="10">
    <location>
        <begin position="33"/>
        <end position="518"/>
    </location>
</feature>
<evidence type="ECO:0000256" key="1">
    <source>
        <dbReference type="ARBA" id="ARBA00004613"/>
    </source>
</evidence>
<evidence type="ECO:0000313" key="11">
    <source>
        <dbReference type="Proteomes" id="UP000092443"/>
    </source>
</evidence>
<dbReference type="RefSeq" id="XP_037891333.1">
    <property type="nucleotide sequence ID" value="XM_038035405.1"/>
</dbReference>
<feature type="region of interest" description="Disordered" evidence="9">
    <location>
        <begin position="534"/>
        <end position="555"/>
    </location>
</feature>
<evidence type="ECO:0000259" key="10">
    <source>
        <dbReference type="Pfam" id="PF00135"/>
    </source>
</evidence>
<keyword evidence="3" id="KW-0719">Serine esterase</keyword>
<dbReference type="EC" id="3.1.1.-" evidence="8"/>
<sequence>MAFELSLTQQVRFAVNYLNFLSRQQRLRTDEKVIVETVYGKIKGVKWRSVYGTTYYSFEGIPFAKPPLGELRFKAPVAPDPWTGVKRCTRIKSKPCQYNMVLKQLQGREDCLYLNVYTRELNPVKPLPVLVWIYGGGFQMGEASRDLYSPDYIMMENVVLVIITYRLGALGFLCLDDPDCDIPGNAGLKDQLLALKWVKANCHFFGGDVNNITVFGESAGGVSAHYMMLSEKAKGLFHKAVIMSGSVLTSWGFLSKMDWAYRLAKATGFKGLNEDNLVLQHLRSVKAQTLMRVAAGLLTLEERHDRRFMYTFGPCVEAYETADCIVPRPPLEMLRDAWSNEIPLLIGGNSFEGLLMFTEVRKYPDLINNLKIESLPPFDAALSDEKRKEYGQLIKEVYFGEEEPSWKTILQYSDIFSYKYFWHGIHRAVLARQRYATQADTYLYRFDFDSKHFNIMRIIACGRKIRGTCHADDLSYLFYNAGAKKLKYRSAEFKTIRRMVAILAQFAKCGDPNIPNDNNTLINCPLELELSKDNSDHHHHQHQHQQQHQQNEKDFCNENCSSGIDITRDSNGAGGDVTHDDRSGDILPDTVNITDVDNSSSTGGNEQREHKKRQQQHHWLPISPDDTTFKCLNISDELEVIDLPETEKLQLWDNMYEDKSLLY</sequence>
<accession>A0A9C6DU61</accession>
<dbReference type="PROSITE" id="PS00122">
    <property type="entry name" value="CARBOXYLESTERASE_B_1"/>
    <property type="match status" value="1"/>
</dbReference>
<evidence type="ECO:0000256" key="9">
    <source>
        <dbReference type="SAM" id="MobiDB-lite"/>
    </source>
</evidence>
<evidence type="ECO:0000313" key="12">
    <source>
        <dbReference type="RefSeq" id="XP_037891333.1"/>
    </source>
</evidence>
<dbReference type="InterPro" id="IPR029058">
    <property type="entry name" value="AB_hydrolase_fold"/>
</dbReference>
<evidence type="ECO:0000256" key="6">
    <source>
        <dbReference type="ARBA" id="ARBA00023157"/>
    </source>
</evidence>
<evidence type="ECO:0000256" key="7">
    <source>
        <dbReference type="ARBA" id="ARBA00023180"/>
    </source>
</evidence>
<evidence type="ECO:0000256" key="8">
    <source>
        <dbReference type="RuleBase" id="RU361235"/>
    </source>
</evidence>
<keyword evidence="5 8" id="KW-0378">Hydrolase</keyword>
<gene>
    <name evidence="12" type="primary">LOC119638538</name>
</gene>
<evidence type="ECO:0000256" key="4">
    <source>
        <dbReference type="ARBA" id="ARBA00022525"/>
    </source>
</evidence>
<dbReference type="FunFam" id="3.40.50.1820:FF:000092">
    <property type="entry name" value="Carboxylic ester hydrolase"/>
    <property type="match status" value="1"/>
</dbReference>
<reference evidence="12" key="1">
    <citation type="submission" date="2025-08" db="UniProtKB">
        <authorList>
            <consortium name="RefSeq"/>
        </authorList>
    </citation>
    <scope>IDENTIFICATION</scope>
    <source>
        <tissue evidence="12">Whole body pupa</tissue>
    </source>
</reference>
<protein>
    <recommendedName>
        <fullName evidence="8">Carboxylic ester hydrolase</fullName>
        <ecNumber evidence="8">3.1.1.-</ecNumber>
    </recommendedName>
</protein>
<keyword evidence="11" id="KW-1185">Reference proteome</keyword>
<keyword evidence="4" id="KW-0964">Secreted</keyword>
<organism evidence="11 12">
    <name type="scientific">Glossina fuscipes</name>
    <dbReference type="NCBI Taxonomy" id="7396"/>
    <lineage>
        <taxon>Eukaryota</taxon>
        <taxon>Metazoa</taxon>
        <taxon>Ecdysozoa</taxon>
        <taxon>Arthropoda</taxon>
        <taxon>Hexapoda</taxon>
        <taxon>Insecta</taxon>
        <taxon>Pterygota</taxon>
        <taxon>Neoptera</taxon>
        <taxon>Endopterygota</taxon>
        <taxon>Diptera</taxon>
        <taxon>Brachycera</taxon>
        <taxon>Muscomorpha</taxon>
        <taxon>Hippoboscoidea</taxon>
        <taxon>Glossinidae</taxon>
        <taxon>Glossina</taxon>
    </lineage>
</organism>
<dbReference type="Gene3D" id="3.40.50.1820">
    <property type="entry name" value="alpha/beta hydrolase"/>
    <property type="match status" value="1"/>
</dbReference>
<dbReference type="AlphaFoldDB" id="A0A9C6DU61"/>
<dbReference type="Pfam" id="PF00135">
    <property type="entry name" value="COesterase"/>
    <property type="match status" value="1"/>
</dbReference>
<keyword evidence="7" id="KW-0325">Glycoprotein</keyword>
<dbReference type="InterPro" id="IPR019819">
    <property type="entry name" value="Carboxylesterase_B_CS"/>
</dbReference>
<dbReference type="PANTHER" id="PTHR43142:SF1">
    <property type="entry name" value="CARBOXYLIC ESTER HYDROLASE"/>
    <property type="match status" value="1"/>
</dbReference>
<dbReference type="Proteomes" id="UP000092443">
    <property type="component" value="Unplaced"/>
</dbReference>
<dbReference type="InterPro" id="IPR002018">
    <property type="entry name" value="CarbesteraseB"/>
</dbReference>
<dbReference type="PANTHER" id="PTHR43142">
    <property type="entry name" value="CARBOXYLIC ESTER HYDROLASE"/>
    <property type="match status" value="1"/>
</dbReference>
<comment type="subcellular location">
    <subcellularLocation>
        <location evidence="1">Secreted</location>
    </subcellularLocation>
</comment>
<keyword evidence="6" id="KW-1015">Disulfide bond</keyword>
<feature type="compositionally biased region" description="Polar residues" evidence="9">
    <location>
        <begin position="591"/>
        <end position="605"/>
    </location>
</feature>
<dbReference type="PROSITE" id="PS00941">
    <property type="entry name" value="CARBOXYLESTERASE_B_2"/>
    <property type="match status" value="1"/>
</dbReference>
<evidence type="ECO:0000256" key="3">
    <source>
        <dbReference type="ARBA" id="ARBA00022487"/>
    </source>
</evidence>
<dbReference type="GO" id="GO:0005576">
    <property type="term" value="C:extracellular region"/>
    <property type="evidence" value="ECO:0007669"/>
    <property type="project" value="UniProtKB-SubCell"/>
</dbReference>
<dbReference type="InterPro" id="IPR019826">
    <property type="entry name" value="Carboxylesterase_B_AS"/>
</dbReference>
<evidence type="ECO:0000256" key="2">
    <source>
        <dbReference type="ARBA" id="ARBA00005964"/>
    </source>
</evidence>
<dbReference type="SUPFAM" id="SSF53474">
    <property type="entry name" value="alpha/beta-Hydrolases"/>
    <property type="match status" value="1"/>
</dbReference>
<dbReference type="GeneID" id="119638538"/>
<feature type="region of interest" description="Disordered" evidence="9">
    <location>
        <begin position="567"/>
        <end position="622"/>
    </location>
</feature>
<name>A0A9C6DU61_9MUSC</name>
<proteinExistence type="inferred from homology"/>